<dbReference type="GO" id="GO:0005769">
    <property type="term" value="C:early endosome"/>
    <property type="evidence" value="ECO:0007669"/>
    <property type="project" value="TreeGrafter"/>
</dbReference>
<dbReference type="GO" id="GO:0070062">
    <property type="term" value="C:extracellular exosome"/>
    <property type="evidence" value="ECO:0007669"/>
    <property type="project" value="TreeGrafter"/>
</dbReference>
<dbReference type="GO" id="GO:0009897">
    <property type="term" value="C:external side of plasma membrane"/>
    <property type="evidence" value="ECO:0007669"/>
    <property type="project" value="TreeGrafter"/>
</dbReference>
<dbReference type="Ensembl" id="ENSZALT00000008174.1">
    <property type="protein sequence ID" value="ENSZALP00000005498.1"/>
    <property type="gene ID" value="ENSZALG00000005130.1"/>
</dbReference>
<dbReference type="GO" id="GO:0050859">
    <property type="term" value="P:negative regulation of B cell receptor signaling pathway"/>
    <property type="evidence" value="ECO:0007669"/>
    <property type="project" value="TreeGrafter"/>
</dbReference>
<dbReference type="PANTHER" id="PTHR46958">
    <property type="entry name" value="B-CELL RECEPTOR CD22"/>
    <property type="match status" value="1"/>
</dbReference>
<dbReference type="InterPro" id="IPR013783">
    <property type="entry name" value="Ig-like_fold"/>
</dbReference>
<dbReference type="GO" id="GO:0033691">
    <property type="term" value="F:sialic acid binding"/>
    <property type="evidence" value="ECO:0007669"/>
    <property type="project" value="TreeGrafter"/>
</dbReference>
<dbReference type="Pfam" id="PF13927">
    <property type="entry name" value="Ig_3"/>
    <property type="match status" value="1"/>
</dbReference>
<dbReference type="GO" id="GO:0019903">
    <property type="term" value="F:protein phosphatase binding"/>
    <property type="evidence" value="ECO:0007669"/>
    <property type="project" value="TreeGrafter"/>
</dbReference>
<reference evidence="3" key="2">
    <citation type="submission" date="2025-09" db="UniProtKB">
        <authorList>
            <consortium name="Ensembl"/>
        </authorList>
    </citation>
    <scope>IDENTIFICATION</scope>
</reference>
<dbReference type="PROSITE" id="PS50835">
    <property type="entry name" value="IG_LIKE"/>
    <property type="match status" value="1"/>
</dbReference>
<dbReference type="SMART" id="SM00409">
    <property type="entry name" value="IG"/>
    <property type="match status" value="1"/>
</dbReference>
<accession>A0A8D2MCQ8</accession>
<dbReference type="SMART" id="SM00408">
    <property type="entry name" value="IGc2"/>
    <property type="match status" value="1"/>
</dbReference>
<keyword evidence="4" id="KW-1185">Reference proteome</keyword>
<dbReference type="AlphaFoldDB" id="A0A8D2MCQ8"/>
<dbReference type="Proteomes" id="UP000694413">
    <property type="component" value="Unassembled WGS sequence"/>
</dbReference>
<dbReference type="Gene3D" id="2.60.40.10">
    <property type="entry name" value="Immunoglobulins"/>
    <property type="match status" value="1"/>
</dbReference>
<dbReference type="GO" id="GO:0042113">
    <property type="term" value="P:B cell activation"/>
    <property type="evidence" value="ECO:0007669"/>
    <property type="project" value="TreeGrafter"/>
</dbReference>
<dbReference type="PANTHER" id="PTHR46958:SF1">
    <property type="entry name" value="B-CELL RECEPTOR CD22"/>
    <property type="match status" value="1"/>
</dbReference>
<dbReference type="SUPFAM" id="SSF48726">
    <property type="entry name" value="Immunoglobulin"/>
    <property type="match status" value="2"/>
</dbReference>
<dbReference type="GO" id="GO:0042609">
    <property type="term" value="F:CD4 receptor binding"/>
    <property type="evidence" value="ECO:0007669"/>
    <property type="project" value="TreeGrafter"/>
</dbReference>
<dbReference type="InterPro" id="IPR036179">
    <property type="entry name" value="Ig-like_dom_sf"/>
</dbReference>
<protein>
    <recommendedName>
        <fullName evidence="2">Ig-like domain-containing protein</fullName>
    </recommendedName>
</protein>
<dbReference type="GO" id="GO:0030888">
    <property type="term" value="P:regulation of B cell proliferation"/>
    <property type="evidence" value="ECO:0007669"/>
    <property type="project" value="TreeGrafter"/>
</dbReference>
<feature type="domain" description="Ig-like" evidence="2">
    <location>
        <begin position="100"/>
        <end position="195"/>
    </location>
</feature>
<feature type="region of interest" description="Disordered" evidence="1">
    <location>
        <begin position="263"/>
        <end position="319"/>
    </location>
</feature>
<name>A0A8D2MCQ8_ZONAL</name>
<dbReference type="InterPro" id="IPR003599">
    <property type="entry name" value="Ig_sub"/>
</dbReference>
<feature type="compositionally biased region" description="Pro residues" evidence="1">
    <location>
        <begin position="269"/>
        <end position="286"/>
    </location>
</feature>
<dbReference type="GO" id="GO:0055037">
    <property type="term" value="C:recycling endosome"/>
    <property type="evidence" value="ECO:0007669"/>
    <property type="project" value="TreeGrafter"/>
</dbReference>
<evidence type="ECO:0000313" key="3">
    <source>
        <dbReference type="Ensembl" id="ENSZALP00000005498.1"/>
    </source>
</evidence>
<sequence>RSPWSLLCPTPAGVPPSDVSLTSQSPRAHLALRNRLVLSCTVTMGTDALCFSWHQEGLGALLGTGPHLELHHVGDNDSGQYRGTLGLGVTPPWHPHPPSPSASPVSVPTVPVDNATITPGPLSYQVYASDNVTLRCLVQVGSAPVTFTWLHNGQEAARSPILELRSIDVGHSGTYQCMATNQLGQDVHCVFRALSPELALEVSPRSPWVTGGVTQGLGIGDQWGFERPVGGWSCRGPRKDQGSWCPHSPFPCSCQEAPEQVSEGLRPGLPFPTSPDTPRPLIPTGPPQRRGLCSIPTLGALSGQGVSTGGEQEHVTHECHPHPGLRCHSPCPHGHPSALPHLRIHK</sequence>
<evidence type="ECO:0000313" key="4">
    <source>
        <dbReference type="Proteomes" id="UP000694413"/>
    </source>
</evidence>
<reference evidence="3" key="1">
    <citation type="submission" date="2025-08" db="UniProtKB">
        <authorList>
            <consortium name="Ensembl"/>
        </authorList>
    </citation>
    <scope>IDENTIFICATION</scope>
</reference>
<organism evidence="3 4">
    <name type="scientific">Zonotrichia albicollis</name>
    <name type="common">White-throated sparrow</name>
    <name type="synonym">Fringilla albicollis</name>
    <dbReference type="NCBI Taxonomy" id="44394"/>
    <lineage>
        <taxon>Eukaryota</taxon>
        <taxon>Metazoa</taxon>
        <taxon>Chordata</taxon>
        <taxon>Craniata</taxon>
        <taxon>Vertebrata</taxon>
        <taxon>Euteleostomi</taxon>
        <taxon>Archelosauria</taxon>
        <taxon>Archosauria</taxon>
        <taxon>Dinosauria</taxon>
        <taxon>Saurischia</taxon>
        <taxon>Theropoda</taxon>
        <taxon>Coelurosauria</taxon>
        <taxon>Aves</taxon>
        <taxon>Neognathae</taxon>
        <taxon>Neoaves</taxon>
        <taxon>Telluraves</taxon>
        <taxon>Australaves</taxon>
        <taxon>Passeriformes</taxon>
        <taxon>Passerellidae</taxon>
        <taxon>Zonotrichia</taxon>
    </lineage>
</organism>
<evidence type="ECO:0000256" key="1">
    <source>
        <dbReference type="SAM" id="MobiDB-lite"/>
    </source>
</evidence>
<proteinExistence type="predicted"/>
<dbReference type="InterPro" id="IPR007110">
    <property type="entry name" value="Ig-like_dom"/>
</dbReference>
<evidence type="ECO:0000259" key="2">
    <source>
        <dbReference type="PROSITE" id="PS50835"/>
    </source>
</evidence>
<dbReference type="CDD" id="cd00096">
    <property type="entry name" value="Ig"/>
    <property type="match status" value="1"/>
</dbReference>
<dbReference type="InterPro" id="IPR003598">
    <property type="entry name" value="Ig_sub2"/>
</dbReference>